<keyword evidence="3" id="KW-1185">Reference proteome</keyword>
<evidence type="ECO:0000313" key="3">
    <source>
        <dbReference type="Proteomes" id="UP001301769"/>
    </source>
</evidence>
<protein>
    <submittedName>
        <fullName evidence="2">Uncharacterized protein</fullName>
    </submittedName>
</protein>
<sequence length="377" mass="43854">MDSAAPEVVEVAAPRMMLLRLPMEIRLMIWDLLFAMTRLSFGKVWLICDSDAAGEWDLAPAQNVLALRLTCKQIDDDIGKTRWLRHVLFHFESEFSMLDKLACLPAWLVSEIRHLRVRTQPITVQWGGNRPDRVGRPFGPAEERAVTYNLTSTLKFLSHLKLDRLTVLTGVEWVSGGREVAQYHLLDLLIRHSSGWKELWFMCRNSFMLRWDHPSIDRHAQPMHWQSVLSARDNTSSSSPPSVVVYRSKTPREEPGRVPTAHMHHPANWERFDQTPWNLQMVAYGRDPILCDHTEAMKEMLVVVKRGGNANYQNPPGSPFIDLDMREEARGQDWQQIRVKTANFDPAKRLPYWPDVGYTNVNEYKWVFYYPDDDFRL</sequence>
<evidence type="ECO:0000313" key="2">
    <source>
        <dbReference type="EMBL" id="KAK4206275.1"/>
    </source>
</evidence>
<reference evidence="2" key="1">
    <citation type="journal article" date="2023" name="Mol. Phylogenet. Evol.">
        <title>Genome-scale phylogeny and comparative genomics of the fungal order Sordariales.</title>
        <authorList>
            <person name="Hensen N."/>
            <person name="Bonometti L."/>
            <person name="Westerberg I."/>
            <person name="Brannstrom I.O."/>
            <person name="Guillou S."/>
            <person name="Cros-Aarteil S."/>
            <person name="Calhoun S."/>
            <person name="Haridas S."/>
            <person name="Kuo A."/>
            <person name="Mondo S."/>
            <person name="Pangilinan J."/>
            <person name="Riley R."/>
            <person name="LaButti K."/>
            <person name="Andreopoulos B."/>
            <person name="Lipzen A."/>
            <person name="Chen C."/>
            <person name="Yan M."/>
            <person name="Daum C."/>
            <person name="Ng V."/>
            <person name="Clum A."/>
            <person name="Steindorff A."/>
            <person name="Ohm R.A."/>
            <person name="Martin F."/>
            <person name="Silar P."/>
            <person name="Natvig D.O."/>
            <person name="Lalanne C."/>
            <person name="Gautier V."/>
            <person name="Ament-Velasquez S.L."/>
            <person name="Kruys A."/>
            <person name="Hutchinson M.I."/>
            <person name="Powell A.J."/>
            <person name="Barry K."/>
            <person name="Miller A.N."/>
            <person name="Grigoriev I.V."/>
            <person name="Debuchy R."/>
            <person name="Gladieux P."/>
            <person name="Hiltunen Thoren M."/>
            <person name="Johannesson H."/>
        </authorList>
    </citation>
    <scope>NUCLEOTIDE SEQUENCE</scope>
    <source>
        <strain evidence="2">PSN293</strain>
    </source>
</reference>
<gene>
    <name evidence="2" type="ORF">QBC37DRAFT_460193</name>
</gene>
<dbReference type="Proteomes" id="UP001301769">
    <property type="component" value="Unassembled WGS sequence"/>
</dbReference>
<proteinExistence type="predicted"/>
<name>A0AAN7B2W1_9PEZI</name>
<dbReference type="EMBL" id="MU858453">
    <property type="protein sequence ID" value="KAK4206275.1"/>
    <property type="molecule type" value="Genomic_DNA"/>
</dbReference>
<reference evidence="2" key="2">
    <citation type="submission" date="2023-05" db="EMBL/GenBank/DDBJ databases">
        <authorList>
            <consortium name="Lawrence Berkeley National Laboratory"/>
            <person name="Steindorff A."/>
            <person name="Hensen N."/>
            <person name="Bonometti L."/>
            <person name="Westerberg I."/>
            <person name="Brannstrom I.O."/>
            <person name="Guillou S."/>
            <person name="Cros-Aarteil S."/>
            <person name="Calhoun S."/>
            <person name="Haridas S."/>
            <person name="Kuo A."/>
            <person name="Mondo S."/>
            <person name="Pangilinan J."/>
            <person name="Riley R."/>
            <person name="Labutti K."/>
            <person name="Andreopoulos B."/>
            <person name="Lipzen A."/>
            <person name="Chen C."/>
            <person name="Yanf M."/>
            <person name="Daum C."/>
            <person name="Ng V."/>
            <person name="Clum A."/>
            <person name="Ohm R."/>
            <person name="Martin F."/>
            <person name="Silar P."/>
            <person name="Natvig D."/>
            <person name="Lalanne C."/>
            <person name="Gautier V."/>
            <person name="Ament-Velasquez S.L."/>
            <person name="Kruys A."/>
            <person name="Hutchinson M.I."/>
            <person name="Powell A.J."/>
            <person name="Barry K."/>
            <person name="Miller A.N."/>
            <person name="Grigoriev I.V."/>
            <person name="Debuchy R."/>
            <person name="Gladieux P."/>
            <person name="Thoren M.H."/>
            <person name="Johannesson H."/>
        </authorList>
    </citation>
    <scope>NUCLEOTIDE SEQUENCE</scope>
    <source>
        <strain evidence="2">PSN293</strain>
    </source>
</reference>
<feature type="region of interest" description="Disordered" evidence="1">
    <location>
        <begin position="230"/>
        <end position="263"/>
    </location>
</feature>
<organism evidence="2 3">
    <name type="scientific">Rhypophila decipiens</name>
    <dbReference type="NCBI Taxonomy" id="261697"/>
    <lineage>
        <taxon>Eukaryota</taxon>
        <taxon>Fungi</taxon>
        <taxon>Dikarya</taxon>
        <taxon>Ascomycota</taxon>
        <taxon>Pezizomycotina</taxon>
        <taxon>Sordariomycetes</taxon>
        <taxon>Sordariomycetidae</taxon>
        <taxon>Sordariales</taxon>
        <taxon>Naviculisporaceae</taxon>
        <taxon>Rhypophila</taxon>
    </lineage>
</organism>
<comment type="caution">
    <text evidence="2">The sequence shown here is derived from an EMBL/GenBank/DDBJ whole genome shotgun (WGS) entry which is preliminary data.</text>
</comment>
<evidence type="ECO:0000256" key="1">
    <source>
        <dbReference type="SAM" id="MobiDB-lite"/>
    </source>
</evidence>
<dbReference type="AlphaFoldDB" id="A0AAN7B2W1"/>
<accession>A0AAN7B2W1</accession>
<feature type="compositionally biased region" description="Low complexity" evidence="1">
    <location>
        <begin position="236"/>
        <end position="245"/>
    </location>
</feature>